<dbReference type="FunFam" id="3.30.50.10:FF:000007">
    <property type="entry name" value="Nitrogen regulatory AreA, N-terminal"/>
    <property type="match status" value="1"/>
</dbReference>
<feature type="domain" description="GATA-type" evidence="10">
    <location>
        <begin position="539"/>
        <end position="592"/>
    </location>
</feature>
<feature type="compositionally biased region" description="Low complexity" evidence="9">
    <location>
        <begin position="423"/>
        <end position="437"/>
    </location>
</feature>
<evidence type="ECO:0000256" key="6">
    <source>
        <dbReference type="ARBA" id="ARBA00023163"/>
    </source>
</evidence>
<reference evidence="12" key="1">
    <citation type="journal article" date="2014" name="Proc. Natl. Acad. Sci. U.S.A.">
        <title>Extensive sampling of basidiomycete genomes demonstrates inadequacy of the white-rot/brown-rot paradigm for wood decay fungi.</title>
        <authorList>
            <person name="Riley R."/>
            <person name="Salamov A.A."/>
            <person name="Brown D.W."/>
            <person name="Nagy L.G."/>
            <person name="Floudas D."/>
            <person name="Held B.W."/>
            <person name="Levasseur A."/>
            <person name="Lombard V."/>
            <person name="Morin E."/>
            <person name="Otillar R."/>
            <person name="Lindquist E.A."/>
            <person name="Sun H."/>
            <person name="LaButti K.M."/>
            <person name="Schmutz J."/>
            <person name="Jabbour D."/>
            <person name="Luo H."/>
            <person name="Baker S.E."/>
            <person name="Pisabarro A.G."/>
            <person name="Walton J.D."/>
            <person name="Blanchette R.A."/>
            <person name="Henrissat B."/>
            <person name="Martin F."/>
            <person name="Cullen D."/>
            <person name="Hibbett D.S."/>
            <person name="Grigoriev I.V."/>
        </authorList>
    </citation>
    <scope>NUCLEOTIDE SEQUENCE [LARGE SCALE GENOMIC DNA]</scope>
    <source>
        <strain evidence="12">FD-172 SS1</strain>
    </source>
</reference>
<feature type="compositionally biased region" description="Low complexity" evidence="9">
    <location>
        <begin position="810"/>
        <end position="827"/>
    </location>
</feature>
<keyword evidence="6" id="KW-0804">Transcription</keyword>
<evidence type="ECO:0000256" key="7">
    <source>
        <dbReference type="ARBA" id="ARBA00023242"/>
    </source>
</evidence>
<protein>
    <recommendedName>
        <fullName evidence="10">GATA-type domain-containing protein</fullName>
    </recommendedName>
</protein>
<dbReference type="SUPFAM" id="SSF57716">
    <property type="entry name" value="Glucocorticoid receptor-like (DNA-binding domain)"/>
    <property type="match status" value="2"/>
</dbReference>
<evidence type="ECO:0000313" key="11">
    <source>
        <dbReference type="EMBL" id="KDQ11228.1"/>
    </source>
</evidence>
<dbReference type="HOGENOM" id="CLU_009372_0_0_1"/>
<feature type="region of interest" description="Disordered" evidence="9">
    <location>
        <begin position="797"/>
        <end position="835"/>
    </location>
</feature>
<dbReference type="Pfam" id="PF00320">
    <property type="entry name" value="GATA"/>
    <property type="match status" value="2"/>
</dbReference>
<dbReference type="EMBL" id="KL198060">
    <property type="protein sequence ID" value="KDQ11228.1"/>
    <property type="molecule type" value="Genomic_DNA"/>
</dbReference>
<accession>A0A067M635</accession>
<name>A0A067M635_BOTB1</name>
<keyword evidence="2" id="KW-0479">Metal-binding</keyword>
<sequence length="835" mass="90346">MAPFVLKFKGNKSFSPFSNLADSDSLTRTWKVCTKVAAHLEQGQRLENLAWRIWHVHSLMVESDNAKSKREFKKMTKNMGERLDKEKGRNIEELEAPGFTQTEAIEKLKKRAVEKERSREHGSGYSGRGMKGMQYTFSVNPPPSSGNQGKPMPRKAAQPSHTSSLSSTSVDQQAQGQDAESSAQQANDQNGDAVMNEISVEPPLSPTSLPLPASPTELAYPTANEIGSTMSNGAIQFRTLFNSDFGPSSLLASTPTYSAPSLSYGEDSVGRLAGYGRQGGDFGVARPTFEFPLDDFMNAADLENWAPGADAEMADATSVNYTPAITRHRAPTTIRLKQEPVQSSMIESQYSYDDESTKTTSVSSQSEPTSPIVSSVTTSSPPSSVSHSRKASRQSSREENNFLPPAAISVTRAATRNSANHNSSAESSSTSPTQTSTRQGSGRQLRQPPSATPPPRGLRSYGNTAPGGVKSECANCGANSTPLWRRGLNDELNCNACGLFAKLHKRPRPKTLRNNSGEGGGRAAGWGSNRHTEGTESTTDAVVQCYNCHTTATPLWRKDEEGRTLCNACGLYLKLHGEKRPSSMKSDIIRKRSRHEARRGTGSSITPSASPGASRRPSPSAEPTSPTAASHPEPQLYIDPDTQAAQQQQHPPHFDFSSTSFDFSHNPQDPNDLLSMGMHDMELSFGALFPETLNYPGPVAAQNIQAYFQPNLRIDTAADSNEHTTKRRRMSIDEQSDMTSSYMSTPSMTSSSELSSLNSASSYDSYNGSFFFNYHGGTPLYHPPMLLPYADPMSSLGPTNAHTPTDTQDTCGSNNTGGANGNNNTSSFHHPVPGL</sequence>
<dbReference type="InterPro" id="IPR039355">
    <property type="entry name" value="Transcription_factor_GATA"/>
</dbReference>
<dbReference type="InterPro" id="IPR013088">
    <property type="entry name" value="Znf_NHR/GATA"/>
</dbReference>
<keyword evidence="4" id="KW-0862">Zinc</keyword>
<comment type="subcellular location">
    <subcellularLocation>
        <location evidence="1">Nucleus</location>
    </subcellularLocation>
</comment>
<dbReference type="GO" id="GO:0000122">
    <property type="term" value="P:negative regulation of transcription by RNA polymerase II"/>
    <property type="evidence" value="ECO:0007669"/>
    <property type="project" value="TreeGrafter"/>
</dbReference>
<dbReference type="PROSITE" id="PS50114">
    <property type="entry name" value="GATA_ZN_FINGER_2"/>
    <property type="match status" value="2"/>
</dbReference>
<evidence type="ECO:0000259" key="10">
    <source>
        <dbReference type="PROSITE" id="PS50114"/>
    </source>
</evidence>
<dbReference type="PANTHER" id="PTHR10071:SF281">
    <property type="entry name" value="BOX A-BINDING FACTOR-RELATED"/>
    <property type="match status" value="1"/>
</dbReference>
<feature type="domain" description="GATA-type" evidence="10">
    <location>
        <begin position="472"/>
        <end position="522"/>
    </location>
</feature>
<feature type="compositionally biased region" description="Polar residues" evidence="9">
    <location>
        <begin position="412"/>
        <end position="422"/>
    </location>
</feature>
<dbReference type="Pfam" id="PF08550">
    <property type="entry name" value="GATA_AreA"/>
    <property type="match status" value="1"/>
</dbReference>
<dbReference type="SMART" id="SM00401">
    <property type="entry name" value="ZnF_GATA"/>
    <property type="match status" value="2"/>
</dbReference>
<evidence type="ECO:0000256" key="4">
    <source>
        <dbReference type="ARBA" id="ARBA00022833"/>
    </source>
</evidence>
<feature type="region of interest" description="Disordered" evidence="9">
    <location>
        <begin position="508"/>
        <end position="535"/>
    </location>
</feature>
<evidence type="ECO:0000256" key="8">
    <source>
        <dbReference type="PROSITE-ProRule" id="PRU00094"/>
    </source>
</evidence>
<proteinExistence type="predicted"/>
<feature type="region of interest" description="Disordered" evidence="9">
    <location>
        <begin position="580"/>
        <end position="675"/>
    </location>
</feature>
<keyword evidence="7" id="KW-0539">Nucleus</keyword>
<feature type="compositionally biased region" description="Polar residues" evidence="9">
    <location>
        <begin position="170"/>
        <end position="189"/>
    </location>
</feature>
<evidence type="ECO:0000256" key="2">
    <source>
        <dbReference type="ARBA" id="ARBA00022723"/>
    </source>
</evidence>
<evidence type="ECO:0000256" key="3">
    <source>
        <dbReference type="ARBA" id="ARBA00022771"/>
    </source>
</evidence>
<evidence type="ECO:0000256" key="5">
    <source>
        <dbReference type="ARBA" id="ARBA00023015"/>
    </source>
</evidence>
<feature type="region of interest" description="Disordered" evidence="9">
    <location>
        <begin position="718"/>
        <end position="758"/>
    </location>
</feature>
<feature type="region of interest" description="Disordered" evidence="9">
    <location>
        <begin position="350"/>
        <end position="465"/>
    </location>
</feature>
<feature type="region of interest" description="Disordered" evidence="9">
    <location>
        <begin position="110"/>
        <end position="189"/>
    </location>
</feature>
<dbReference type="PRINTS" id="PR00619">
    <property type="entry name" value="GATAZNFINGER"/>
</dbReference>
<evidence type="ECO:0000313" key="12">
    <source>
        <dbReference type="Proteomes" id="UP000027195"/>
    </source>
</evidence>
<dbReference type="GO" id="GO:0045944">
    <property type="term" value="P:positive regulation of transcription by RNA polymerase II"/>
    <property type="evidence" value="ECO:0007669"/>
    <property type="project" value="TreeGrafter"/>
</dbReference>
<dbReference type="Proteomes" id="UP000027195">
    <property type="component" value="Unassembled WGS sequence"/>
</dbReference>
<feature type="compositionally biased region" description="Low complexity" evidence="9">
    <location>
        <begin position="643"/>
        <end position="664"/>
    </location>
</feature>
<keyword evidence="3 8" id="KW-0863">Zinc-finger</keyword>
<dbReference type="STRING" id="930990.A0A067M635"/>
<feature type="compositionally biased region" description="Polar residues" evidence="9">
    <location>
        <begin position="797"/>
        <end position="809"/>
    </location>
</feature>
<dbReference type="PROSITE" id="PS00344">
    <property type="entry name" value="GATA_ZN_FINGER_1"/>
    <property type="match status" value="1"/>
</dbReference>
<feature type="compositionally biased region" description="Low complexity" evidence="9">
    <location>
        <begin position="160"/>
        <end position="169"/>
    </location>
</feature>
<organism evidence="11 12">
    <name type="scientific">Botryobasidium botryosum (strain FD-172 SS1)</name>
    <dbReference type="NCBI Taxonomy" id="930990"/>
    <lineage>
        <taxon>Eukaryota</taxon>
        <taxon>Fungi</taxon>
        <taxon>Dikarya</taxon>
        <taxon>Basidiomycota</taxon>
        <taxon>Agaricomycotina</taxon>
        <taxon>Agaricomycetes</taxon>
        <taxon>Cantharellales</taxon>
        <taxon>Botryobasidiaceae</taxon>
        <taxon>Botryobasidium</taxon>
    </lineage>
</organism>
<dbReference type="InterPro" id="IPR000679">
    <property type="entry name" value="Znf_GATA"/>
</dbReference>
<dbReference type="PANTHER" id="PTHR10071">
    <property type="entry name" value="TRANSCRIPTION FACTOR GATA FAMILY MEMBER"/>
    <property type="match status" value="1"/>
</dbReference>
<feature type="compositionally biased region" description="Basic and acidic residues" evidence="9">
    <location>
        <begin position="110"/>
        <end position="122"/>
    </location>
</feature>
<dbReference type="GO" id="GO:0008270">
    <property type="term" value="F:zinc ion binding"/>
    <property type="evidence" value="ECO:0007669"/>
    <property type="project" value="UniProtKB-KW"/>
</dbReference>
<feature type="compositionally biased region" description="Low complexity" evidence="9">
    <location>
        <begin position="366"/>
        <end position="386"/>
    </location>
</feature>
<dbReference type="GO" id="GO:0000978">
    <property type="term" value="F:RNA polymerase II cis-regulatory region sequence-specific DNA binding"/>
    <property type="evidence" value="ECO:0007669"/>
    <property type="project" value="TreeGrafter"/>
</dbReference>
<feature type="compositionally biased region" description="Polar residues" evidence="9">
    <location>
        <begin position="438"/>
        <end position="449"/>
    </location>
</feature>
<gene>
    <name evidence="11" type="ORF">BOTBODRAFT_462541</name>
</gene>
<evidence type="ECO:0000256" key="1">
    <source>
        <dbReference type="ARBA" id="ARBA00004123"/>
    </source>
</evidence>
<dbReference type="InParanoid" id="A0A067M635"/>
<feature type="compositionally biased region" description="Low complexity" evidence="9">
    <location>
        <begin position="606"/>
        <end position="632"/>
    </location>
</feature>
<dbReference type="AlphaFoldDB" id="A0A067M635"/>
<keyword evidence="5" id="KW-0805">Transcription regulation</keyword>
<dbReference type="InterPro" id="IPR013860">
    <property type="entry name" value="AreA_GATA"/>
</dbReference>
<evidence type="ECO:0000256" key="9">
    <source>
        <dbReference type="SAM" id="MobiDB-lite"/>
    </source>
</evidence>
<dbReference type="GO" id="GO:0000981">
    <property type="term" value="F:DNA-binding transcription factor activity, RNA polymerase II-specific"/>
    <property type="evidence" value="ECO:0007669"/>
    <property type="project" value="TreeGrafter"/>
</dbReference>
<dbReference type="OrthoDB" id="515401at2759"/>
<dbReference type="GO" id="GO:0005634">
    <property type="term" value="C:nucleus"/>
    <property type="evidence" value="ECO:0007669"/>
    <property type="project" value="UniProtKB-SubCell"/>
</dbReference>
<dbReference type="CDD" id="cd00202">
    <property type="entry name" value="ZnF_GATA"/>
    <property type="match status" value="2"/>
</dbReference>
<dbReference type="Gene3D" id="3.30.50.10">
    <property type="entry name" value="Erythroid Transcription Factor GATA-1, subunit A"/>
    <property type="match status" value="2"/>
</dbReference>
<feature type="compositionally biased region" description="Low complexity" evidence="9">
    <location>
        <begin position="737"/>
        <end position="758"/>
    </location>
</feature>
<keyword evidence="12" id="KW-1185">Reference proteome</keyword>